<dbReference type="Pfam" id="PF05188">
    <property type="entry name" value="MutS_II"/>
    <property type="match status" value="1"/>
</dbReference>
<evidence type="ECO:0000256" key="7">
    <source>
        <dbReference type="ARBA" id="ARBA00023204"/>
    </source>
</evidence>
<dbReference type="EMBL" id="JSAM01000083">
    <property type="protein sequence ID" value="KIA77309.1"/>
    <property type="molecule type" value="Genomic_DNA"/>
</dbReference>
<dbReference type="Gene3D" id="3.30.420.110">
    <property type="entry name" value="MutS, connector domain"/>
    <property type="match status" value="1"/>
</dbReference>
<dbReference type="Pfam" id="PF00488">
    <property type="entry name" value="MutS_V"/>
    <property type="match status" value="1"/>
</dbReference>
<dbReference type="PATRIC" id="fig|83552.4.peg.1553"/>
<dbReference type="InterPro" id="IPR007860">
    <property type="entry name" value="DNA_mmatch_repair_MutS_con_dom"/>
</dbReference>
<evidence type="ECO:0000256" key="11">
    <source>
        <dbReference type="SAM" id="Coils"/>
    </source>
</evidence>
<keyword evidence="3 9" id="KW-0547">Nucleotide-binding</keyword>
<dbReference type="InterPro" id="IPR036187">
    <property type="entry name" value="DNA_mismatch_repair_MutS_sf"/>
</dbReference>
<dbReference type="InterPro" id="IPR000432">
    <property type="entry name" value="DNA_mismatch_repair_MutS_C"/>
</dbReference>
<keyword evidence="4 9" id="KW-0227">DNA damage</keyword>
<evidence type="ECO:0000256" key="1">
    <source>
        <dbReference type="ARBA" id="ARBA00006271"/>
    </source>
</evidence>
<evidence type="ECO:0000256" key="10">
    <source>
        <dbReference type="RuleBase" id="RU003756"/>
    </source>
</evidence>
<dbReference type="RefSeq" id="WP_006339988.1">
    <property type="nucleotide sequence ID" value="NZ_JSAM01000083.1"/>
</dbReference>
<evidence type="ECO:0000256" key="5">
    <source>
        <dbReference type="ARBA" id="ARBA00022840"/>
    </source>
</evidence>
<evidence type="ECO:0000256" key="3">
    <source>
        <dbReference type="ARBA" id="ARBA00022741"/>
    </source>
</evidence>
<proteinExistence type="inferred from homology"/>
<dbReference type="Gene3D" id="1.10.1420.10">
    <property type="match status" value="2"/>
</dbReference>
<dbReference type="FunFam" id="1.10.1420.10:FF:000001">
    <property type="entry name" value="DNA mismatch repair protein MutS"/>
    <property type="match status" value="1"/>
</dbReference>
<evidence type="ECO:0000256" key="6">
    <source>
        <dbReference type="ARBA" id="ARBA00023125"/>
    </source>
</evidence>
<dbReference type="InterPro" id="IPR017261">
    <property type="entry name" value="DNA_mismatch_repair_MutS/MSH"/>
</dbReference>
<dbReference type="AlphaFoldDB" id="A0A0C1ELK8"/>
<evidence type="ECO:0000313" key="13">
    <source>
        <dbReference type="EMBL" id="KIA77309.1"/>
    </source>
</evidence>
<dbReference type="GO" id="GO:0005829">
    <property type="term" value="C:cytosol"/>
    <property type="evidence" value="ECO:0007669"/>
    <property type="project" value="TreeGrafter"/>
</dbReference>
<evidence type="ECO:0000256" key="8">
    <source>
        <dbReference type="ARBA" id="ARBA00024647"/>
    </source>
</evidence>
<dbReference type="PANTHER" id="PTHR11361:SF34">
    <property type="entry name" value="DNA MISMATCH REPAIR PROTEIN MSH1, MITOCHONDRIAL"/>
    <property type="match status" value="1"/>
</dbReference>
<dbReference type="GO" id="GO:0140664">
    <property type="term" value="F:ATP-dependent DNA damage sensor activity"/>
    <property type="evidence" value="ECO:0007669"/>
    <property type="project" value="InterPro"/>
</dbReference>
<dbReference type="FunFam" id="3.40.50.300:FF:000870">
    <property type="entry name" value="MutS protein homolog 4"/>
    <property type="match status" value="1"/>
</dbReference>
<keyword evidence="5 9" id="KW-0067">ATP-binding</keyword>
<dbReference type="InterPro" id="IPR016151">
    <property type="entry name" value="DNA_mismatch_repair_MutS_N"/>
</dbReference>
<dbReference type="InterPro" id="IPR007695">
    <property type="entry name" value="DNA_mismatch_repair_MutS-lik_N"/>
</dbReference>
<evidence type="ECO:0000259" key="12">
    <source>
        <dbReference type="PROSITE" id="PS00486"/>
    </source>
</evidence>
<accession>A0A0C1ELK8</accession>
<evidence type="ECO:0000256" key="2">
    <source>
        <dbReference type="ARBA" id="ARBA00021982"/>
    </source>
</evidence>
<sequence>MDLAVTSSQNTQDQKVSPMMVQWQTCKEQAGSAILLFRMGDFYEAFYEDAALLAKEADLTLTRRQGIPMSGVPHHSSEAYIDKLVSKGYRVAIAEQVESAKETKGLVKREIVRVVTPGTVITSSLLAENTNNFFASIIQVGALYGLAFLDLTTSEFRVIEFEHEQELLNEVCRLNPAEFLTSQKFANKHPLFFEEIRKNNQVLVNTHDDWHFEHQVTYNFLIQHFKVHSLDGFGLKGMVPGVHAAGALLQYLQSELSLPIEHITDIQPYTTSQYLSLDRMTLRHLELIDPLNHGSRKNTLLGVLDHSHTPMGARLLRQWIKQPLLSIPEIHQRQEAVQAFYDTPSLMQRIGAVLEQVRDLERLMMRISSGYATPRDLVALRFSMEPLPEIKTLLLTLASQSALLATEAQRIDFLPEMTRLIANALVDDPPVKITEGKIFRDGYHPELDELREISRDSKSWIARYQTQIRDETGLKSLKVGFNRMFGYYIEVSKGQAEKMPDSFQRRQTLVNAERFITPELKNYEAKVLNAEERISAIENELFQTLRQQIGQFSKQVLTTAQALARIDCLRSLGEAARTNQYIRPLVDDSAHLKIVDGRHPVIEAAHAGEKFIPNDTLLDGSDNRLLLITGPNMAGKSTYIRQVALITIMAQMGSFIPAKEAHVGLIDKVFTRIGASDDLSRGQSTFMVEMVETANILHNATSRSLVILDEIGRGTSTYDGISIAWSVAEHLLITEGKMAKTLFATHYWELTKLEEKIPGAVNYNVAVQENADNIIFLRKIIKGGTDKSYGIHVGRLAGLPPSVITRAKEILVHLEENANQKSVFEPSKPKRQPAKKKPISNAFQLTFFG</sequence>
<feature type="coiled-coil region" evidence="11">
    <location>
        <begin position="520"/>
        <end position="547"/>
    </location>
</feature>
<dbReference type="GO" id="GO:0006298">
    <property type="term" value="P:mismatch repair"/>
    <property type="evidence" value="ECO:0007669"/>
    <property type="project" value="UniProtKB-UniRule"/>
</dbReference>
<dbReference type="SUPFAM" id="SSF55271">
    <property type="entry name" value="DNA repair protein MutS, domain I"/>
    <property type="match status" value="1"/>
</dbReference>
<dbReference type="Gene3D" id="3.40.50.300">
    <property type="entry name" value="P-loop containing nucleotide triphosphate hydrolases"/>
    <property type="match status" value="1"/>
</dbReference>
<dbReference type="CDD" id="cd03284">
    <property type="entry name" value="ABC_MutS1"/>
    <property type="match status" value="1"/>
</dbReference>
<protein>
    <recommendedName>
        <fullName evidence="2 9">DNA mismatch repair protein MutS</fullName>
    </recommendedName>
</protein>
<dbReference type="Proteomes" id="UP000031307">
    <property type="component" value="Unassembled WGS sequence"/>
</dbReference>
<dbReference type="InterPro" id="IPR027417">
    <property type="entry name" value="P-loop_NTPase"/>
</dbReference>
<comment type="caution">
    <text evidence="13">The sequence shown here is derived from an EMBL/GenBank/DDBJ whole genome shotgun (WGS) entry which is preliminary data.</text>
</comment>
<evidence type="ECO:0000256" key="4">
    <source>
        <dbReference type="ARBA" id="ARBA00022763"/>
    </source>
</evidence>
<dbReference type="SMART" id="SM00534">
    <property type="entry name" value="MUTSac"/>
    <property type="match status" value="1"/>
</dbReference>
<dbReference type="InterPro" id="IPR007696">
    <property type="entry name" value="DNA_mismatch_repair_MutS_core"/>
</dbReference>
<keyword evidence="7 9" id="KW-0234">DNA repair</keyword>
<gene>
    <name evidence="9 13" type="primary">mutS</name>
    <name evidence="13" type="ORF">DB43_GN00170</name>
</gene>
<organism evidence="13 14">
    <name type="scientific">Parachlamydia acanthamoebae</name>
    <dbReference type="NCBI Taxonomy" id="83552"/>
    <lineage>
        <taxon>Bacteria</taxon>
        <taxon>Pseudomonadati</taxon>
        <taxon>Chlamydiota</taxon>
        <taxon>Chlamydiia</taxon>
        <taxon>Parachlamydiales</taxon>
        <taxon>Parachlamydiaceae</taxon>
        <taxon>Parachlamydia</taxon>
    </lineage>
</organism>
<dbReference type="Gene3D" id="3.40.1170.10">
    <property type="entry name" value="DNA repair protein MutS, domain I"/>
    <property type="match status" value="1"/>
</dbReference>
<name>A0A0C1ELK8_9BACT</name>
<reference evidence="13 14" key="1">
    <citation type="journal article" date="2014" name="Mol. Biol. Evol.">
        <title>Massive expansion of Ubiquitination-related gene families within the Chlamydiae.</title>
        <authorList>
            <person name="Domman D."/>
            <person name="Collingro A."/>
            <person name="Lagkouvardos I."/>
            <person name="Gehre L."/>
            <person name="Weinmaier T."/>
            <person name="Rattei T."/>
            <person name="Subtil A."/>
            <person name="Horn M."/>
        </authorList>
    </citation>
    <scope>NUCLEOTIDE SEQUENCE [LARGE SCALE GENOMIC DNA]</scope>
    <source>
        <strain evidence="13 14">OEW1</strain>
    </source>
</reference>
<dbReference type="PROSITE" id="PS00486">
    <property type="entry name" value="DNA_MISMATCH_REPAIR_2"/>
    <property type="match status" value="1"/>
</dbReference>
<dbReference type="PANTHER" id="PTHR11361">
    <property type="entry name" value="DNA MISMATCH REPAIR PROTEIN MUTS FAMILY MEMBER"/>
    <property type="match status" value="1"/>
</dbReference>
<evidence type="ECO:0000313" key="14">
    <source>
        <dbReference type="Proteomes" id="UP000031307"/>
    </source>
</evidence>
<keyword evidence="6 9" id="KW-0238">DNA-binding</keyword>
<dbReference type="NCBIfam" id="NF003810">
    <property type="entry name" value="PRK05399.1"/>
    <property type="match status" value="1"/>
</dbReference>
<feature type="binding site" evidence="9">
    <location>
        <begin position="630"/>
        <end position="637"/>
    </location>
    <ligand>
        <name>ATP</name>
        <dbReference type="ChEBI" id="CHEBI:30616"/>
    </ligand>
</feature>
<dbReference type="InterPro" id="IPR036678">
    <property type="entry name" value="MutS_con_dom_sf"/>
</dbReference>
<feature type="domain" description="DNA mismatch repair proteins mutS family" evidence="12">
    <location>
        <begin position="704"/>
        <end position="720"/>
    </location>
</feature>
<dbReference type="Pfam" id="PF05190">
    <property type="entry name" value="MutS_IV"/>
    <property type="match status" value="1"/>
</dbReference>
<dbReference type="InterPro" id="IPR007861">
    <property type="entry name" value="DNA_mismatch_repair_MutS_clamp"/>
</dbReference>
<dbReference type="Pfam" id="PF01624">
    <property type="entry name" value="MutS_I"/>
    <property type="match status" value="1"/>
</dbReference>
<keyword evidence="11" id="KW-0175">Coiled coil</keyword>
<dbReference type="PIRSF" id="PIRSF037677">
    <property type="entry name" value="DNA_mis_repair_Msh6"/>
    <property type="match status" value="1"/>
</dbReference>
<dbReference type="NCBIfam" id="TIGR01070">
    <property type="entry name" value="mutS1"/>
    <property type="match status" value="1"/>
</dbReference>
<comment type="similarity">
    <text evidence="1 9 10">Belongs to the DNA mismatch repair MutS family.</text>
</comment>
<dbReference type="GO" id="GO:0005524">
    <property type="term" value="F:ATP binding"/>
    <property type="evidence" value="ECO:0007669"/>
    <property type="project" value="UniProtKB-UniRule"/>
</dbReference>
<dbReference type="SUPFAM" id="SSF48334">
    <property type="entry name" value="DNA repair protein MutS, domain III"/>
    <property type="match status" value="1"/>
</dbReference>
<dbReference type="Pfam" id="PF05192">
    <property type="entry name" value="MutS_III"/>
    <property type="match status" value="1"/>
</dbReference>
<dbReference type="SUPFAM" id="SSF52540">
    <property type="entry name" value="P-loop containing nucleoside triphosphate hydrolases"/>
    <property type="match status" value="1"/>
</dbReference>
<dbReference type="SMART" id="SM00533">
    <property type="entry name" value="MUTSd"/>
    <property type="match status" value="1"/>
</dbReference>
<dbReference type="InterPro" id="IPR005748">
    <property type="entry name" value="DNA_mismatch_repair_MutS"/>
</dbReference>
<dbReference type="HAMAP" id="MF_00096">
    <property type="entry name" value="MutS"/>
    <property type="match status" value="1"/>
</dbReference>
<dbReference type="GO" id="GO:0003684">
    <property type="term" value="F:damaged DNA binding"/>
    <property type="evidence" value="ECO:0007669"/>
    <property type="project" value="UniProtKB-UniRule"/>
</dbReference>
<evidence type="ECO:0000256" key="9">
    <source>
        <dbReference type="HAMAP-Rule" id="MF_00096"/>
    </source>
</evidence>
<comment type="function">
    <text evidence="8 9">This protein is involved in the repair of mismatches in DNA. It is possible that it carries out the mismatch recognition step. This protein has a weak ATPase activity.</text>
</comment>
<dbReference type="GO" id="GO:0030983">
    <property type="term" value="F:mismatched DNA binding"/>
    <property type="evidence" value="ECO:0007669"/>
    <property type="project" value="InterPro"/>
</dbReference>
<dbReference type="SUPFAM" id="SSF53150">
    <property type="entry name" value="DNA repair protein MutS, domain II"/>
    <property type="match status" value="1"/>
</dbReference>
<dbReference type="InterPro" id="IPR045076">
    <property type="entry name" value="MutS"/>
</dbReference>